<dbReference type="Pfam" id="PF03129">
    <property type="entry name" value="HGTP_anticodon"/>
    <property type="match status" value="1"/>
</dbReference>
<keyword evidence="4 13" id="KW-0436">Ligase</keyword>
<comment type="caution">
    <text evidence="13">Lacks conserved residue(s) required for the propagation of feature annotation.</text>
</comment>
<organism evidence="15 16">
    <name type="scientific">Candidatus Colwellbacteria bacterium CG10_big_fil_rev_8_21_14_0_10_41_28</name>
    <dbReference type="NCBI Taxonomy" id="1974539"/>
    <lineage>
        <taxon>Bacteria</taxon>
        <taxon>Candidatus Colwelliibacteriota</taxon>
    </lineage>
</organism>
<name>A0A2H0VHH6_9BACT</name>
<evidence type="ECO:0000256" key="8">
    <source>
        <dbReference type="ARBA" id="ARBA00022840"/>
    </source>
</evidence>
<dbReference type="SUPFAM" id="SSF55681">
    <property type="entry name" value="Class II aaRS and biotin synthetases"/>
    <property type="match status" value="1"/>
</dbReference>
<comment type="cofactor">
    <cofactor evidence="13">
        <name>Zn(2+)</name>
        <dbReference type="ChEBI" id="CHEBI:29105"/>
    </cofactor>
    <text evidence="13">Binds 1 zinc ion per subunit.</text>
</comment>
<sequence>MPKSGGDRDIESKRHTLAHLLAAAVLEKFPKAKLGMGPAVEDGFYYDFDLKESITPQDLPKLEKRMRQLIRDGLETKGEKISSAKAKTLFKDQPYKLELIKDFSKDKKQLTVYKTGEVFKDLCRGGHTKKTSEINPEAFRLTRLAGAYWKGDEKNKQLQRVYGVAFETKKELEGYLEAQEEAKRRDHRRLGQELDLFTFSDMVGAGLPLFTPKGTVIRNELQKALLEISSKYDMLPTTIPHIAKRVLYETSGHADKFGDELIDVKSHYDEFVMKPVNCPHHTQIYASRPRSYRDLPLRYMESTMQYRDEKPGEISGLTRVRAITVDDGHIFCRVDQIEEEAKNIAKIIEEFYKGVGLWGDHWVSLSVRDPKNKKGYIGSDQDWDKAEKMLAKISKDLKLDTKRIEGEAAIYGPKLDYMFKDSLGREFQLATIQIDFAMPGRFKLTYTDEKGKEVTPVIIHRAILGSYERFMAILIEHFAGAFPTWLSPVQVRVLAVSEKFQGYAKEIAKSLKEANIRTELTEADETLGKRIRESETSKVPYTIIVGEKEKKNKEISVRERGKGDIGSKKFSTFLKSLRTEIDKRQ</sequence>
<keyword evidence="2 13" id="KW-0963">Cytoplasm</keyword>
<keyword evidence="8 13" id="KW-0067">ATP-binding</keyword>
<keyword evidence="5 13" id="KW-0479">Metal-binding</keyword>
<dbReference type="PANTHER" id="PTHR11451:SF44">
    <property type="entry name" value="THREONINE--TRNA LIGASE, CHLOROPLASTIC_MITOCHONDRIAL 2"/>
    <property type="match status" value="1"/>
</dbReference>
<dbReference type="GO" id="GO:0000049">
    <property type="term" value="F:tRNA binding"/>
    <property type="evidence" value="ECO:0007669"/>
    <property type="project" value="UniProtKB-KW"/>
</dbReference>
<evidence type="ECO:0000256" key="13">
    <source>
        <dbReference type="HAMAP-Rule" id="MF_00184"/>
    </source>
</evidence>
<dbReference type="InterPro" id="IPR012947">
    <property type="entry name" value="tRNA_SAD"/>
</dbReference>
<keyword evidence="7 13" id="KW-0862">Zinc</keyword>
<dbReference type="GO" id="GO:0006435">
    <property type="term" value="P:threonyl-tRNA aminoacylation"/>
    <property type="evidence" value="ECO:0007669"/>
    <property type="project" value="UniProtKB-UniRule"/>
</dbReference>
<dbReference type="SUPFAM" id="SSF55186">
    <property type="entry name" value="ThrRS/AlaRS common domain"/>
    <property type="match status" value="1"/>
</dbReference>
<dbReference type="InterPro" id="IPR036621">
    <property type="entry name" value="Anticodon-bd_dom_sf"/>
</dbReference>
<dbReference type="FunFam" id="3.30.930.10:FF:000002">
    <property type="entry name" value="Threonine--tRNA ligase"/>
    <property type="match status" value="1"/>
</dbReference>
<comment type="catalytic activity">
    <reaction evidence="12 13">
        <text>tRNA(Thr) + L-threonine + ATP = L-threonyl-tRNA(Thr) + AMP + diphosphate + H(+)</text>
        <dbReference type="Rhea" id="RHEA:24624"/>
        <dbReference type="Rhea" id="RHEA-COMP:9670"/>
        <dbReference type="Rhea" id="RHEA-COMP:9704"/>
        <dbReference type="ChEBI" id="CHEBI:15378"/>
        <dbReference type="ChEBI" id="CHEBI:30616"/>
        <dbReference type="ChEBI" id="CHEBI:33019"/>
        <dbReference type="ChEBI" id="CHEBI:57926"/>
        <dbReference type="ChEBI" id="CHEBI:78442"/>
        <dbReference type="ChEBI" id="CHEBI:78534"/>
        <dbReference type="ChEBI" id="CHEBI:456215"/>
        <dbReference type="EC" id="6.1.1.3"/>
    </reaction>
</comment>
<dbReference type="Proteomes" id="UP000230776">
    <property type="component" value="Unassembled WGS sequence"/>
</dbReference>
<dbReference type="SUPFAM" id="SSF52954">
    <property type="entry name" value="Class II aaRS ABD-related"/>
    <property type="match status" value="1"/>
</dbReference>
<evidence type="ECO:0000256" key="9">
    <source>
        <dbReference type="ARBA" id="ARBA00022884"/>
    </source>
</evidence>
<dbReference type="Gene3D" id="3.30.54.20">
    <property type="match status" value="1"/>
</dbReference>
<dbReference type="GO" id="GO:0004829">
    <property type="term" value="F:threonine-tRNA ligase activity"/>
    <property type="evidence" value="ECO:0007669"/>
    <property type="project" value="UniProtKB-UniRule"/>
</dbReference>
<evidence type="ECO:0000313" key="16">
    <source>
        <dbReference type="Proteomes" id="UP000230776"/>
    </source>
</evidence>
<comment type="caution">
    <text evidence="15">The sequence shown here is derived from an EMBL/GenBank/DDBJ whole genome shotgun (WGS) entry which is preliminary data.</text>
</comment>
<dbReference type="InterPro" id="IPR002314">
    <property type="entry name" value="aa-tRNA-synt_IIb"/>
</dbReference>
<accession>A0A2H0VHH6</accession>
<dbReference type="PROSITE" id="PS50862">
    <property type="entry name" value="AA_TRNA_LIGASE_II"/>
    <property type="match status" value="1"/>
</dbReference>
<keyword evidence="3 13" id="KW-0820">tRNA-binding</keyword>
<evidence type="ECO:0000256" key="11">
    <source>
        <dbReference type="ARBA" id="ARBA00023146"/>
    </source>
</evidence>
<dbReference type="InterPro" id="IPR047246">
    <property type="entry name" value="ThrRS_anticodon"/>
</dbReference>
<dbReference type="Gene3D" id="3.40.50.800">
    <property type="entry name" value="Anticodon-binding domain"/>
    <property type="match status" value="1"/>
</dbReference>
<dbReference type="SMART" id="SM00863">
    <property type="entry name" value="tRNA_SAD"/>
    <property type="match status" value="1"/>
</dbReference>
<comment type="subunit">
    <text evidence="13">Homodimer.</text>
</comment>
<dbReference type="InterPro" id="IPR033728">
    <property type="entry name" value="ThrRS_core"/>
</dbReference>
<dbReference type="EMBL" id="PFAG01000011">
    <property type="protein sequence ID" value="PIR98564.1"/>
    <property type="molecule type" value="Genomic_DNA"/>
</dbReference>
<dbReference type="InterPro" id="IPR006195">
    <property type="entry name" value="aa-tRNA-synth_II"/>
</dbReference>
<dbReference type="PRINTS" id="PR01047">
    <property type="entry name" value="TRNASYNTHTHR"/>
</dbReference>
<dbReference type="InterPro" id="IPR045864">
    <property type="entry name" value="aa-tRNA-synth_II/BPL/LPL"/>
</dbReference>
<gene>
    <name evidence="13" type="primary">thrS</name>
    <name evidence="15" type="ORF">COT88_00855</name>
</gene>
<evidence type="ECO:0000256" key="1">
    <source>
        <dbReference type="ARBA" id="ARBA00008226"/>
    </source>
</evidence>
<evidence type="ECO:0000256" key="12">
    <source>
        <dbReference type="ARBA" id="ARBA00049515"/>
    </source>
</evidence>
<dbReference type="Pfam" id="PF00587">
    <property type="entry name" value="tRNA-synt_2b"/>
    <property type="match status" value="1"/>
</dbReference>
<keyword evidence="10 13" id="KW-0648">Protein biosynthesis</keyword>
<dbReference type="EC" id="6.1.1.3" evidence="13"/>
<dbReference type="Pfam" id="PF07973">
    <property type="entry name" value="tRNA_SAD"/>
    <property type="match status" value="1"/>
</dbReference>
<proteinExistence type="inferred from homology"/>
<evidence type="ECO:0000256" key="2">
    <source>
        <dbReference type="ARBA" id="ARBA00022490"/>
    </source>
</evidence>
<dbReference type="InterPro" id="IPR004154">
    <property type="entry name" value="Anticodon-bd"/>
</dbReference>
<dbReference type="Gene3D" id="3.30.980.10">
    <property type="entry name" value="Threonyl-trna Synthetase, Chain A, domain 2"/>
    <property type="match status" value="1"/>
</dbReference>
<dbReference type="InterPro" id="IPR018163">
    <property type="entry name" value="Thr/Ala-tRNA-synth_IIc_edit"/>
</dbReference>
<evidence type="ECO:0000256" key="6">
    <source>
        <dbReference type="ARBA" id="ARBA00022741"/>
    </source>
</evidence>
<dbReference type="CDD" id="cd00771">
    <property type="entry name" value="ThrRS_core"/>
    <property type="match status" value="1"/>
</dbReference>
<feature type="domain" description="Aminoacyl-transfer RNA synthetases class-II family profile" evidence="14">
    <location>
        <begin position="212"/>
        <end position="483"/>
    </location>
</feature>
<reference evidence="16" key="1">
    <citation type="submission" date="2017-09" db="EMBL/GenBank/DDBJ databases">
        <title>Depth-based differentiation of microbial function through sediment-hosted aquifers and enrichment of novel symbionts in the deep terrestrial subsurface.</title>
        <authorList>
            <person name="Probst A.J."/>
            <person name="Ladd B."/>
            <person name="Jarett J.K."/>
            <person name="Geller-Mcgrath D.E."/>
            <person name="Sieber C.M.K."/>
            <person name="Emerson J.B."/>
            <person name="Anantharaman K."/>
            <person name="Thomas B.C."/>
            <person name="Malmstrom R."/>
            <person name="Stieglmeier M."/>
            <person name="Klingl A."/>
            <person name="Woyke T."/>
            <person name="Ryan C.M."/>
            <person name="Banfield J.F."/>
        </authorList>
    </citation>
    <scope>NUCLEOTIDE SEQUENCE [LARGE SCALE GENOMIC DNA]</scope>
</reference>
<dbReference type="GO" id="GO:0046872">
    <property type="term" value="F:metal ion binding"/>
    <property type="evidence" value="ECO:0007669"/>
    <property type="project" value="UniProtKB-KW"/>
</dbReference>
<evidence type="ECO:0000256" key="3">
    <source>
        <dbReference type="ARBA" id="ARBA00022555"/>
    </source>
</evidence>
<dbReference type="FunFam" id="3.30.980.10:FF:000005">
    <property type="entry name" value="Threonyl-tRNA synthetase, mitochondrial"/>
    <property type="match status" value="1"/>
</dbReference>
<evidence type="ECO:0000256" key="4">
    <source>
        <dbReference type="ARBA" id="ARBA00022598"/>
    </source>
</evidence>
<dbReference type="Gene3D" id="3.30.930.10">
    <property type="entry name" value="Bira Bifunctional Protein, Domain 2"/>
    <property type="match status" value="1"/>
</dbReference>
<evidence type="ECO:0000256" key="7">
    <source>
        <dbReference type="ARBA" id="ARBA00022833"/>
    </source>
</evidence>
<dbReference type="InterPro" id="IPR002320">
    <property type="entry name" value="Thr-tRNA-ligase_IIa"/>
</dbReference>
<comment type="subcellular location">
    <subcellularLocation>
        <location evidence="13">Cytoplasm</location>
    </subcellularLocation>
</comment>
<feature type="binding site" evidence="13">
    <location>
        <position position="460"/>
    </location>
    <ligand>
        <name>Zn(2+)</name>
        <dbReference type="ChEBI" id="CHEBI:29105"/>
        <note>catalytic</note>
    </ligand>
</feature>
<protein>
    <recommendedName>
        <fullName evidence="13">Threonine--tRNA ligase</fullName>
        <ecNumber evidence="13">6.1.1.3</ecNumber>
    </recommendedName>
    <alternativeName>
        <fullName evidence="13">Threonyl-tRNA synthetase</fullName>
        <shortName evidence="13">ThrRS</shortName>
    </alternativeName>
</protein>
<feature type="binding site" evidence="13">
    <location>
        <position position="278"/>
    </location>
    <ligand>
        <name>Zn(2+)</name>
        <dbReference type="ChEBI" id="CHEBI:29105"/>
        <note>catalytic</note>
    </ligand>
</feature>
<evidence type="ECO:0000256" key="10">
    <source>
        <dbReference type="ARBA" id="ARBA00022917"/>
    </source>
</evidence>
<dbReference type="AlphaFoldDB" id="A0A2H0VHH6"/>
<evidence type="ECO:0000256" key="5">
    <source>
        <dbReference type="ARBA" id="ARBA00022723"/>
    </source>
</evidence>
<dbReference type="GO" id="GO:0005524">
    <property type="term" value="F:ATP binding"/>
    <property type="evidence" value="ECO:0007669"/>
    <property type="project" value="UniProtKB-UniRule"/>
</dbReference>
<dbReference type="GO" id="GO:0005737">
    <property type="term" value="C:cytoplasm"/>
    <property type="evidence" value="ECO:0007669"/>
    <property type="project" value="UniProtKB-SubCell"/>
</dbReference>
<dbReference type="HAMAP" id="MF_00184">
    <property type="entry name" value="Thr_tRNA_synth"/>
    <property type="match status" value="1"/>
</dbReference>
<keyword evidence="11 13" id="KW-0030">Aminoacyl-tRNA synthetase</keyword>
<dbReference type="FunFam" id="3.40.50.800:FF:000001">
    <property type="entry name" value="Threonine--tRNA ligase"/>
    <property type="match status" value="1"/>
</dbReference>
<comment type="similarity">
    <text evidence="1 13">Belongs to the class-II aminoacyl-tRNA synthetase family.</text>
</comment>
<feature type="binding site" evidence="13">
    <location>
        <position position="329"/>
    </location>
    <ligand>
        <name>Zn(2+)</name>
        <dbReference type="ChEBI" id="CHEBI:29105"/>
        <note>catalytic</note>
    </ligand>
</feature>
<evidence type="ECO:0000259" key="14">
    <source>
        <dbReference type="PROSITE" id="PS50862"/>
    </source>
</evidence>
<dbReference type="PANTHER" id="PTHR11451">
    <property type="entry name" value="THREONINE-TRNA LIGASE"/>
    <property type="match status" value="1"/>
</dbReference>
<keyword evidence="9 13" id="KW-0694">RNA-binding</keyword>
<dbReference type="NCBIfam" id="TIGR00418">
    <property type="entry name" value="thrS"/>
    <property type="match status" value="1"/>
</dbReference>
<evidence type="ECO:0000313" key="15">
    <source>
        <dbReference type="EMBL" id="PIR98564.1"/>
    </source>
</evidence>
<dbReference type="CDD" id="cd00860">
    <property type="entry name" value="ThrRS_anticodon"/>
    <property type="match status" value="1"/>
</dbReference>
<keyword evidence="6 13" id="KW-0547">Nucleotide-binding</keyword>